<dbReference type="PANTHER" id="PTHR13149:SF0">
    <property type="entry name" value="VACUOLAR PROTEIN-SORTING-ASSOCIATED PROTEIN 25"/>
    <property type="match status" value="1"/>
</dbReference>
<proteinExistence type="inferred from homology"/>
<keyword evidence="9" id="KW-0175">Coiled coil</keyword>
<sequence length="824" mass="92157">MDRISSIFARFEPSRDLTSDVIGHVLPRASVGGSGAVFHQLRPGVANPHAKTEHYIPRLPPISKPLPVARPTSPEIASPTSVAVQQNPFDYLMEASLAQKMSNVAVRKSIEPQISREAPVHDLAQASVQASVCSTESAAPIPKPTRSPQHSAKTIQVTDSENPKPKRKRIRLKTARRREQCRTNQARYRKKQTEHAKDLEVAVEQLRREIPMLETQRSRLISNAKSSAWYVVMEYFHIFRNGSRPSDGVVSGPEAWLQNSETQQQRAFLQSAMSDDVVLGERRGVDALLDQWKRCTTSFDDLQFRVEHMTRVSEAFIAATASLRVTISDATLQNVFPHLLAVGGNRFSRTHQAMLRSKLLGQRLLVPCQLRFEWDEKSERIVRLEQTVDLLTPLLPVLGTLADAATTSIIDAMDKFSYPEYYDFPPFFTLQPVRATREKQLVLWQQLVLEYHRAHDLPLFQPFASALFENVKISRNMAQDGRLAVVEHLIRCGHGRWEDDTRTRCRIMWKKPVEWAGEIYDFAKEHGMLGNVFTVYELYAGEETLGTNIHGMEPWLLREALKVLEGEGKAAVIAGETCEEDGVKFLATGVVRHEQRQKRSLVALQQRKMAGKNQARSSSKASRHPRHHHRGNRHRHQHGSQSDQAPGKQNSGVAKPMLIAEPCVEATPELDGAGLQIGVISTRAYAEVVDALATACCSELLLKGVESHNLHIAQVSLPAELPYATNQLVRAAPVHLDAMIVVGCLTEGDPLFAVAPAVANACMTVGMETKTPVIYGVLKLPSAWLGRILMVARSEHRADRPDRKATQCIRENNATRWLPRLVHA</sequence>
<evidence type="ECO:0000256" key="10">
    <source>
        <dbReference type="SAM" id="MobiDB-lite"/>
    </source>
</evidence>
<keyword evidence="7" id="KW-0653">Protein transport</keyword>
<evidence type="ECO:0000256" key="5">
    <source>
        <dbReference type="ARBA" id="ARBA00022619"/>
    </source>
</evidence>
<feature type="coiled-coil region" evidence="9">
    <location>
        <begin position="189"/>
        <end position="223"/>
    </location>
</feature>
<comment type="pathway">
    <text evidence="1">Cofactor biosynthesis; riboflavin biosynthesis.</text>
</comment>
<dbReference type="PANTHER" id="PTHR13149">
    <property type="entry name" value="VACUOLAR PROTEIN SORTING-ASSOCIATED PROTEIN VPS25"/>
    <property type="match status" value="1"/>
</dbReference>
<evidence type="ECO:0000256" key="1">
    <source>
        <dbReference type="ARBA" id="ARBA00005104"/>
    </source>
</evidence>
<dbReference type="AlphaFoldDB" id="A0A6G0MSC6"/>
<dbReference type="InterPro" id="IPR036390">
    <property type="entry name" value="WH_DNA-bd_sf"/>
</dbReference>
<evidence type="ECO:0000256" key="4">
    <source>
        <dbReference type="ARBA" id="ARBA00022448"/>
    </source>
</evidence>
<feature type="compositionally biased region" description="Basic residues" evidence="10">
    <location>
        <begin position="621"/>
        <end position="638"/>
    </location>
</feature>
<evidence type="ECO:0000256" key="9">
    <source>
        <dbReference type="SAM" id="Coils"/>
    </source>
</evidence>
<evidence type="ECO:0000313" key="11">
    <source>
        <dbReference type="EMBL" id="KAE9178829.1"/>
    </source>
</evidence>
<dbReference type="Pfam" id="PF00885">
    <property type="entry name" value="DMRL_synthase"/>
    <property type="match status" value="1"/>
</dbReference>
<dbReference type="GO" id="GO:0005198">
    <property type="term" value="F:structural molecule activity"/>
    <property type="evidence" value="ECO:0007669"/>
    <property type="project" value="TreeGrafter"/>
</dbReference>
<dbReference type="InterPro" id="IPR002180">
    <property type="entry name" value="LS/RS"/>
</dbReference>
<organism evidence="11 12">
    <name type="scientific">Phytophthora fragariae</name>
    <dbReference type="NCBI Taxonomy" id="53985"/>
    <lineage>
        <taxon>Eukaryota</taxon>
        <taxon>Sar</taxon>
        <taxon>Stramenopiles</taxon>
        <taxon>Oomycota</taxon>
        <taxon>Peronosporomycetes</taxon>
        <taxon>Peronosporales</taxon>
        <taxon>Peronosporaceae</taxon>
        <taxon>Phytophthora</taxon>
    </lineage>
</organism>
<dbReference type="SUPFAM" id="SSF46785">
    <property type="entry name" value="Winged helix' DNA-binding domain"/>
    <property type="match status" value="2"/>
</dbReference>
<dbReference type="InterPro" id="IPR036388">
    <property type="entry name" value="WH-like_DNA-bd_sf"/>
</dbReference>
<dbReference type="GO" id="GO:0009231">
    <property type="term" value="P:riboflavin biosynthetic process"/>
    <property type="evidence" value="ECO:0007669"/>
    <property type="project" value="UniProtKB-UniPathway"/>
</dbReference>
<dbReference type="GO" id="GO:0043328">
    <property type="term" value="P:protein transport to vacuole involved in ubiquitin-dependent protein catabolic process via the multivesicular body sorting pathway"/>
    <property type="evidence" value="ECO:0007669"/>
    <property type="project" value="TreeGrafter"/>
</dbReference>
<dbReference type="GO" id="GO:0016740">
    <property type="term" value="F:transferase activity"/>
    <property type="evidence" value="ECO:0007669"/>
    <property type="project" value="UniProtKB-KW"/>
</dbReference>
<dbReference type="InterPro" id="IPR036467">
    <property type="entry name" value="LS/RS_sf"/>
</dbReference>
<dbReference type="Pfam" id="PF05871">
    <property type="entry name" value="ESCRT-II"/>
    <property type="match status" value="1"/>
</dbReference>
<dbReference type="Gene3D" id="1.10.10.10">
    <property type="entry name" value="Winged helix-like DNA-binding domain superfamily/Winged helix DNA-binding domain"/>
    <property type="match status" value="1"/>
</dbReference>
<dbReference type="Proteomes" id="UP000476176">
    <property type="component" value="Unassembled WGS sequence"/>
</dbReference>
<comment type="similarity">
    <text evidence="3">Belongs to the VPS25 family.</text>
</comment>
<dbReference type="GO" id="GO:0042803">
    <property type="term" value="F:protein homodimerization activity"/>
    <property type="evidence" value="ECO:0007669"/>
    <property type="project" value="TreeGrafter"/>
</dbReference>
<gene>
    <name evidence="11" type="ORF">PF004_g25362</name>
</gene>
<dbReference type="Gene3D" id="1.10.10.570">
    <property type="entry name" value="Winged helix' DNA-binding domain. Chain C. Domain 1"/>
    <property type="match status" value="1"/>
</dbReference>
<accession>A0A6G0MSC6</accession>
<dbReference type="SUPFAM" id="SSF52121">
    <property type="entry name" value="Lumazine synthase"/>
    <property type="match status" value="1"/>
</dbReference>
<dbReference type="UniPathway" id="UPA00275"/>
<keyword evidence="5" id="KW-0686">Riboflavin biosynthesis</keyword>
<feature type="region of interest" description="Disordered" evidence="10">
    <location>
        <begin position="135"/>
        <end position="168"/>
    </location>
</feature>
<dbReference type="GO" id="GO:0016236">
    <property type="term" value="P:macroautophagy"/>
    <property type="evidence" value="ECO:0007669"/>
    <property type="project" value="UniProtKB-ARBA"/>
</dbReference>
<evidence type="ECO:0000256" key="7">
    <source>
        <dbReference type="ARBA" id="ARBA00022927"/>
    </source>
</evidence>
<dbReference type="FunFam" id="1.10.10.10:FF:000141">
    <property type="entry name" value="vacuolar protein-sorting-associated protein 25"/>
    <property type="match status" value="1"/>
</dbReference>
<comment type="caution">
    <text evidence="11">The sequence shown here is derived from an EMBL/GenBank/DDBJ whole genome shotgun (WGS) entry which is preliminary data.</text>
</comment>
<comment type="similarity">
    <text evidence="2">Belongs to the DMRL synthase family.</text>
</comment>
<feature type="region of interest" description="Disordered" evidence="10">
    <location>
        <begin position="605"/>
        <end position="652"/>
    </location>
</feature>
<evidence type="ECO:0000256" key="3">
    <source>
        <dbReference type="ARBA" id="ARBA00009674"/>
    </source>
</evidence>
<feature type="compositionally biased region" description="Polar residues" evidence="10">
    <location>
        <begin position="639"/>
        <end position="652"/>
    </location>
</feature>
<dbReference type="GO" id="GO:0000814">
    <property type="term" value="C:ESCRT II complex"/>
    <property type="evidence" value="ECO:0007669"/>
    <property type="project" value="InterPro"/>
</dbReference>
<dbReference type="CDD" id="cd14688">
    <property type="entry name" value="bZIP_YAP"/>
    <property type="match status" value="1"/>
</dbReference>
<evidence type="ECO:0000256" key="6">
    <source>
        <dbReference type="ARBA" id="ARBA00022679"/>
    </source>
</evidence>
<dbReference type="Gene3D" id="3.40.50.960">
    <property type="entry name" value="Lumazine/riboflavin synthase"/>
    <property type="match status" value="1"/>
</dbReference>
<dbReference type="EMBL" id="QXGC01003079">
    <property type="protein sequence ID" value="KAE9178829.1"/>
    <property type="molecule type" value="Genomic_DNA"/>
</dbReference>
<dbReference type="GO" id="GO:0009349">
    <property type="term" value="C:riboflavin synthase complex"/>
    <property type="evidence" value="ECO:0007669"/>
    <property type="project" value="InterPro"/>
</dbReference>
<evidence type="ECO:0000256" key="8">
    <source>
        <dbReference type="ARBA" id="ARBA00030094"/>
    </source>
</evidence>
<keyword evidence="4" id="KW-0813">Transport</keyword>
<dbReference type="InterPro" id="IPR008570">
    <property type="entry name" value="ESCRT-II_cplx_Vps25-sub"/>
</dbReference>
<feature type="compositionally biased region" description="Polar residues" evidence="10">
    <location>
        <begin position="146"/>
        <end position="160"/>
    </location>
</feature>
<reference evidence="11 12" key="1">
    <citation type="submission" date="2018-09" db="EMBL/GenBank/DDBJ databases">
        <title>Genomic investigation of the strawberry pathogen Phytophthora fragariae indicates pathogenicity is determined by transcriptional variation in three key races.</title>
        <authorList>
            <person name="Adams T.M."/>
            <person name="Armitage A.D."/>
            <person name="Sobczyk M.K."/>
            <person name="Bates H.J."/>
            <person name="Dunwell J.M."/>
            <person name="Nellist C.F."/>
            <person name="Harrison R.J."/>
        </authorList>
    </citation>
    <scope>NUCLEOTIDE SEQUENCE [LARGE SCALE GENOMIC DNA]</scope>
    <source>
        <strain evidence="11 12">BC-23</strain>
    </source>
</reference>
<name>A0A6G0MSC6_9STRA</name>
<dbReference type="InterPro" id="IPR014041">
    <property type="entry name" value="ESCRT-II_cplx_Vps25-sub_N"/>
</dbReference>
<evidence type="ECO:0000256" key="2">
    <source>
        <dbReference type="ARBA" id="ARBA00007424"/>
    </source>
</evidence>
<keyword evidence="6" id="KW-0808">Transferase</keyword>
<protein>
    <recommendedName>
        <fullName evidence="8">ESCRT-II complex subunit VPS25</fullName>
    </recommendedName>
</protein>
<evidence type="ECO:0000313" key="12">
    <source>
        <dbReference type="Proteomes" id="UP000476176"/>
    </source>
</evidence>